<feature type="compositionally biased region" description="Polar residues" evidence="1">
    <location>
        <begin position="105"/>
        <end position="130"/>
    </location>
</feature>
<evidence type="ECO:0000313" key="2">
    <source>
        <dbReference type="EMBL" id="EXA44245.1"/>
    </source>
</evidence>
<feature type="compositionally biased region" description="Low complexity" evidence="1">
    <location>
        <begin position="381"/>
        <end position="392"/>
    </location>
</feature>
<feature type="region of interest" description="Disordered" evidence="1">
    <location>
        <begin position="87"/>
        <end position="164"/>
    </location>
</feature>
<evidence type="ECO:0008006" key="3">
    <source>
        <dbReference type="Google" id="ProtNLM"/>
    </source>
</evidence>
<reference evidence="2" key="1">
    <citation type="submission" date="2011-10" db="EMBL/GenBank/DDBJ databases">
        <title>The Genome Sequence of Fusarium oxysporum HDV247.</title>
        <authorList>
            <consortium name="The Broad Institute Genome Sequencing Platform"/>
            <person name="Ma L.-J."/>
            <person name="Gale L.R."/>
            <person name="Schwartz D.C."/>
            <person name="Zhou S."/>
            <person name="Corby-Kistler H."/>
            <person name="Young S.K."/>
            <person name="Zeng Q."/>
            <person name="Gargeya S."/>
            <person name="Fitzgerald M."/>
            <person name="Haas B."/>
            <person name="Abouelleil A."/>
            <person name="Alvarado L."/>
            <person name="Arachchi H.M."/>
            <person name="Berlin A."/>
            <person name="Brown A."/>
            <person name="Chapman S.B."/>
            <person name="Chen Z."/>
            <person name="Dunbar C."/>
            <person name="Freedman E."/>
            <person name="Gearin G."/>
            <person name="Goldberg J."/>
            <person name="Griggs A."/>
            <person name="Gujja S."/>
            <person name="Heiman D."/>
            <person name="Howarth C."/>
            <person name="Larson L."/>
            <person name="Lui A."/>
            <person name="MacDonald P.J.P."/>
            <person name="Montmayeur A."/>
            <person name="Murphy C."/>
            <person name="Neiman D."/>
            <person name="Pearson M."/>
            <person name="Priest M."/>
            <person name="Roberts A."/>
            <person name="Saif S."/>
            <person name="Shea T."/>
            <person name="Shenoy N."/>
            <person name="Sisk P."/>
            <person name="Stolte C."/>
            <person name="Sykes S."/>
            <person name="Wortman J."/>
            <person name="Nusbaum C."/>
            <person name="Birren B."/>
        </authorList>
    </citation>
    <scope>NUCLEOTIDE SEQUENCE [LARGE SCALE GENOMIC DNA]</scope>
    <source>
        <strain evidence="2">HDV247</strain>
    </source>
</reference>
<feature type="compositionally biased region" description="Low complexity" evidence="1">
    <location>
        <begin position="1"/>
        <end position="12"/>
    </location>
</feature>
<accession>W9PX45</accession>
<proteinExistence type="predicted"/>
<feature type="compositionally biased region" description="Polar residues" evidence="1">
    <location>
        <begin position="410"/>
        <end position="442"/>
    </location>
</feature>
<dbReference type="Proteomes" id="UP000030751">
    <property type="component" value="Unassembled WGS sequence"/>
</dbReference>
<feature type="region of interest" description="Disordered" evidence="1">
    <location>
        <begin position="546"/>
        <end position="584"/>
    </location>
</feature>
<feature type="region of interest" description="Disordered" evidence="1">
    <location>
        <begin position="381"/>
        <end position="442"/>
    </location>
</feature>
<dbReference type="AlphaFoldDB" id="W9PX45"/>
<evidence type="ECO:0000256" key="1">
    <source>
        <dbReference type="SAM" id="MobiDB-lite"/>
    </source>
</evidence>
<reference evidence="2" key="2">
    <citation type="submission" date="2012-05" db="EMBL/GenBank/DDBJ databases">
        <title>Annotation of the Genome Sequence of Fusarium oxysporum HDV247.</title>
        <authorList>
            <consortium name="The Broad Institute Genomics Platform"/>
            <person name="Ma L.-J."/>
            <person name="Corby-Kistler H."/>
            <person name="Broz K."/>
            <person name="Gale L.R."/>
            <person name="Jonkers W."/>
            <person name="O'Donnell K."/>
            <person name="Ploetz R."/>
            <person name="Steinberg C."/>
            <person name="Schwartz D.C."/>
            <person name="VanEtten H."/>
            <person name="Zhou S."/>
            <person name="Young S.K."/>
            <person name="Zeng Q."/>
            <person name="Gargeya S."/>
            <person name="Fitzgerald M."/>
            <person name="Abouelleil A."/>
            <person name="Alvarado L."/>
            <person name="Chapman S.B."/>
            <person name="Gainer-Dewar J."/>
            <person name="Goldberg J."/>
            <person name="Griggs A."/>
            <person name="Gujja S."/>
            <person name="Hansen M."/>
            <person name="Howarth C."/>
            <person name="Imamovic A."/>
            <person name="Ireland A."/>
            <person name="Larimer J."/>
            <person name="McCowan C."/>
            <person name="Murphy C."/>
            <person name="Pearson M."/>
            <person name="Poon T.W."/>
            <person name="Priest M."/>
            <person name="Roberts A."/>
            <person name="Saif S."/>
            <person name="Shea T."/>
            <person name="Sykes S."/>
            <person name="Wortman J."/>
            <person name="Nusbaum C."/>
            <person name="Birren B."/>
        </authorList>
    </citation>
    <scope>NUCLEOTIDE SEQUENCE</scope>
    <source>
        <strain evidence="2">HDV247</strain>
    </source>
</reference>
<feature type="region of interest" description="Disordered" evidence="1">
    <location>
        <begin position="1"/>
        <end position="20"/>
    </location>
</feature>
<protein>
    <recommendedName>
        <fullName evidence="3">Only prolin and serin are matching in the corresponding protein</fullName>
    </recommendedName>
</protein>
<dbReference type="OrthoDB" id="3882058at2759"/>
<feature type="compositionally biased region" description="Low complexity" evidence="1">
    <location>
        <begin position="548"/>
        <end position="560"/>
    </location>
</feature>
<feature type="compositionally biased region" description="Low complexity" evidence="1">
    <location>
        <begin position="297"/>
        <end position="326"/>
    </location>
</feature>
<sequence>MFFSPQHQNNKQQQHHRQQKGNAVVRLFDNFAIITASTVKADIMSPRLKPLLLPQLVEERRKWEVQQGSPETDLSYIYYTTNSSSSDITSPITPTFSPGKGHFRMSSSTSSLDLPPQLNETPVSPTQSVHTKPPMRSLPDVQEEPSEPEHNTTTDNTESSYRNSLAPSDQFSLYDCLCMSRPPGQAVVSSGKSCLACRLRLGDHGVTDPYPSRVGDNLCEPRNSSEDVMFHGDIVRDYDIDYDMGFLSDGDTSMDERSRKKRSGSESPFAGLTSRIGARFPSLTRWNPNTRRGNPMLSPSTELSLESVVLSGGPSSRSSSMSAPSRPGKERMLENTGLPTPAVSYYGSTESINLPAPIDIEKAQALVEQADLERERGLATTPLLPPLMTSPLSGPPPESPLQSPTIAPPSATTEVPSPVPSATQFPRPSLSTKPSVSSFRFGSNSPEVPIPLPSILQEHDEWSDRLGHANFTITPQPYQPETVNMEALQQLRNDWDAARCNYTKHLVRTGENYGETSKIYALTEAKWADIERRWRSTHDGLMSEIVQATSSAPGSTSASRSRSRGRGRSRANSGGSILGRPPPMDDVFAGMQWKRLEDGLPSAIPRLVDADGKFPSRGDEDIVGPMQRDEVMLRTHSEERKGARFWKNLAGKVGLRK</sequence>
<feature type="compositionally biased region" description="Low complexity" evidence="1">
    <location>
        <begin position="87"/>
        <end position="98"/>
    </location>
</feature>
<feature type="compositionally biased region" description="Polar residues" evidence="1">
    <location>
        <begin position="153"/>
        <end position="164"/>
    </location>
</feature>
<gene>
    <name evidence="2" type="ORF">FOVG_05727</name>
</gene>
<organism evidence="2">
    <name type="scientific">Fusarium oxysporum f. sp. pisi HDV247</name>
    <dbReference type="NCBI Taxonomy" id="1080344"/>
    <lineage>
        <taxon>Eukaryota</taxon>
        <taxon>Fungi</taxon>
        <taxon>Dikarya</taxon>
        <taxon>Ascomycota</taxon>
        <taxon>Pezizomycotina</taxon>
        <taxon>Sordariomycetes</taxon>
        <taxon>Hypocreomycetidae</taxon>
        <taxon>Hypocreales</taxon>
        <taxon>Nectriaceae</taxon>
        <taxon>Fusarium</taxon>
        <taxon>Fusarium oxysporum species complex</taxon>
    </lineage>
</organism>
<name>W9PX45_FUSOX</name>
<feature type="region of interest" description="Disordered" evidence="1">
    <location>
        <begin position="248"/>
        <end position="335"/>
    </location>
</feature>
<dbReference type="EMBL" id="JH650971">
    <property type="protein sequence ID" value="EXA44245.1"/>
    <property type="molecule type" value="Genomic_DNA"/>
</dbReference>